<dbReference type="Proteomes" id="UP000196084">
    <property type="component" value="Unassembled WGS sequence"/>
</dbReference>
<dbReference type="AlphaFoldDB" id="A0A202EDZ7"/>
<sequence length="59" mass="6683">MTDDHDSETDPDVEYHLREALQHLGAASEADDLRKTNAVALEDVSRTVSSVLREYEHDE</sequence>
<evidence type="ECO:0000313" key="2">
    <source>
        <dbReference type="Proteomes" id="UP000196084"/>
    </source>
</evidence>
<proteinExistence type="predicted"/>
<dbReference type="EMBL" id="MWPH01000001">
    <property type="protein sequence ID" value="OVE86445.1"/>
    <property type="molecule type" value="Genomic_DNA"/>
</dbReference>
<protein>
    <submittedName>
        <fullName evidence="1">Uncharacterized protein</fullName>
    </submittedName>
</protein>
<reference evidence="1 2" key="1">
    <citation type="submission" date="2017-02" db="EMBL/GenBank/DDBJ databases">
        <title>Natronthermophilus aegyptiacus gen. nov.,sp. nov., an aerobic, extremely halophilic alkalithermophilic archaeon isolated from the athalassohaline Wadi An Natrun, Egypt.</title>
        <authorList>
            <person name="Zhao B."/>
        </authorList>
    </citation>
    <scope>NUCLEOTIDE SEQUENCE [LARGE SCALE GENOMIC DNA]</scope>
    <source>
        <strain evidence="1 2">CGMCC 1.3597</strain>
    </source>
</reference>
<gene>
    <name evidence="1" type="ORF">B2G88_04615</name>
</gene>
<organism evidence="1 2">
    <name type="scientific">Natronolimnobius baerhuensis</name>
    <dbReference type="NCBI Taxonomy" id="253108"/>
    <lineage>
        <taxon>Archaea</taxon>
        <taxon>Methanobacteriati</taxon>
        <taxon>Methanobacteriota</taxon>
        <taxon>Stenosarchaea group</taxon>
        <taxon>Halobacteria</taxon>
        <taxon>Halobacteriales</taxon>
        <taxon>Natrialbaceae</taxon>
        <taxon>Natronolimnobius</taxon>
    </lineage>
</organism>
<evidence type="ECO:0000313" key="1">
    <source>
        <dbReference type="EMBL" id="OVE86445.1"/>
    </source>
</evidence>
<keyword evidence="2" id="KW-1185">Reference proteome</keyword>
<accession>A0A202EDZ7</accession>
<dbReference type="RefSeq" id="WP_054862850.1">
    <property type="nucleotide sequence ID" value="NZ_MWPH01000001.1"/>
</dbReference>
<comment type="caution">
    <text evidence="1">The sequence shown here is derived from an EMBL/GenBank/DDBJ whole genome shotgun (WGS) entry which is preliminary data.</text>
</comment>
<dbReference type="OrthoDB" id="166895at2157"/>
<name>A0A202EDZ7_9EURY</name>